<dbReference type="Gene3D" id="1.10.287.130">
    <property type="match status" value="1"/>
</dbReference>
<name>E3G011_STIAD</name>
<dbReference type="InterPro" id="IPR050351">
    <property type="entry name" value="BphY/WalK/GraS-like"/>
</dbReference>
<dbReference type="GO" id="GO:0007234">
    <property type="term" value="P:osmosensory signaling via phosphorelay pathway"/>
    <property type="evidence" value="ECO:0007669"/>
    <property type="project" value="TreeGrafter"/>
</dbReference>
<keyword evidence="4" id="KW-0547">Nucleotide-binding</keyword>
<evidence type="ECO:0000256" key="5">
    <source>
        <dbReference type="ARBA" id="ARBA00022777"/>
    </source>
</evidence>
<evidence type="ECO:0000256" key="3">
    <source>
        <dbReference type="ARBA" id="ARBA00022679"/>
    </source>
</evidence>
<dbReference type="STRING" id="378806.STAUR_3424"/>
<dbReference type="KEGG" id="sur:STAUR_3424"/>
<dbReference type="SUPFAM" id="SSF47384">
    <property type="entry name" value="Homodimeric domain of signal transducing histidine kinase"/>
    <property type="match status" value="1"/>
</dbReference>
<evidence type="ECO:0000259" key="8">
    <source>
        <dbReference type="SMART" id="SM00388"/>
    </source>
</evidence>
<dbReference type="PANTHER" id="PTHR42878:SF7">
    <property type="entry name" value="SENSOR HISTIDINE KINASE GLRK"/>
    <property type="match status" value="1"/>
</dbReference>
<evidence type="ECO:0000313" key="9">
    <source>
        <dbReference type="EMBL" id="ADO71214.1"/>
    </source>
</evidence>
<sequence length="341" mass="37144">MRIPVNVQSGALGGRRIIDEGLDSVGVEQALAAISERALQKGAKAGLEVLPREAMRLTGAMSIVLYEGRNRISEAGRRVSVSGQGHAPQGFLVKHGRITLAVSPERIGAAERPVLERFARLGSSLLVARRRELDAQARQRRMGQELRELAKVLSFRERNRSRASHDLRTPLLVIRGYLDMMRKGMIGELTPALERYLQRMMSATQDMNTLISQRLAPGSAPEDLRALLHTAFPSSARTSRRLVLSLQGPAAVPLKGAAPTLALLVRTLARGMAGTGARKVEGTIEVREPMKMWRLHLSAPAERPLAKPVVKRLEPLIHLLGGTLSIGEGLPLELTLNLPAA</sequence>
<dbReference type="InterPro" id="IPR003661">
    <property type="entry name" value="HisK_dim/P_dom"/>
</dbReference>
<evidence type="ECO:0000256" key="1">
    <source>
        <dbReference type="ARBA" id="ARBA00000085"/>
    </source>
</evidence>
<proteinExistence type="predicted"/>
<dbReference type="GO" id="GO:0005524">
    <property type="term" value="F:ATP binding"/>
    <property type="evidence" value="ECO:0007669"/>
    <property type="project" value="UniProtKB-KW"/>
</dbReference>
<evidence type="ECO:0000256" key="4">
    <source>
        <dbReference type="ARBA" id="ARBA00022741"/>
    </source>
</evidence>
<dbReference type="CDD" id="cd00082">
    <property type="entry name" value="HisKA"/>
    <property type="match status" value="1"/>
</dbReference>
<keyword evidence="7" id="KW-0902">Two-component regulatory system</keyword>
<dbReference type="GO" id="GO:0000156">
    <property type="term" value="F:phosphorelay response regulator activity"/>
    <property type="evidence" value="ECO:0007669"/>
    <property type="project" value="TreeGrafter"/>
</dbReference>
<evidence type="ECO:0000313" key="10">
    <source>
        <dbReference type="Proteomes" id="UP000001351"/>
    </source>
</evidence>
<keyword evidence="3" id="KW-0808">Transferase</keyword>
<dbReference type="AlphaFoldDB" id="E3G011"/>
<dbReference type="GO" id="GO:0000155">
    <property type="term" value="F:phosphorelay sensor kinase activity"/>
    <property type="evidence" value="ECO:0007669"/>
    <property type="project" value="InterPro"/>
</dbReference>
<evidence type="ECO:0000256" key="2">
    <source>
        <dbReference type="ARBA" id="ARBA00012438"/>
    </source>
</evidence>
<keyword evidence="5 9" id="KW-0418">Kinase</keyword>
<reference evidence="9 10" key="1">
    <citation type="journal article" date="2011" name="Mol. Biol. Evol.">
        <title>Comparative genomic analysis of fruiting body formation in Myxococcales.</title>
        <authorList>
            <person name="Huntley S."/>
            <person name="Hamann N."/>
            <person name="Wegener-Feldbrugge S."/>
            <person name="Treuner-Lange A."/>
            <person name="Kube M."/>
            <person name="Reinhardt R."/>
            <person name="Klages S."/>
            <person name="Muller R."/>
            <person name="Ronning C.M."/>
            <person name="Nierman W.C."/>
            <person name="Sogaard-Andersen L."/>
        </authorList>
    </citation>
    <scope>NUCLEOTIDE SEQUENCE [LARGE SCALE GENOMIC DNA]</scope>
    <source>
        <strain evidence="9 10">DW4/3-1</strain>
    </source>
</reference>
<dbReference type="eggNOG" id="COG0642">
    <property type="taxonomic scope" value="Bacteria"/>
</dbReference>
<dbReference type="GO" id="GO:0030295">
    <property type="term" value="F:protein kinase activator activity"/>
    <property type="evidence" value="ECO:0007669"/>
    <property type="project" value="TreeGrafter"/>
</dbReference>
<dbReference type="PANTHER" id="PTHR42878">
    <property type="entry name" value="TWO-COMPONENT HISTIDINE KINASE"/>
    <property type="match status" value="1"/>
</dbReference>
<gene>
    <name evidence="9" type="ordered locus">STAUR_3424</name>
</gene>
<comment type="catalytic activity">
    <reaction evidence="1">
        <text>ATP + protein L-histidine = ADP + protein N-phospho-L-histidine.</text>
        <dbReference type="EC" id="2.7.13.3"/>
    </reaction>
</comment>
<dbReference type="Pfam" id="PF00512">
    <property type="entry name" value="HisKA"/>
    <property type="match status" value="1"/>
</dbReference>
<evidence type="ECO:0000256" key="7">
    <source>
        <dbReference type="ARBA" id="ARBA00023012"/>
    </source>
</evidence>
<dbReference type="EC" id="2.7.13.3" evidence="2"/>
<dbReference type="SMART" id="SM00388">
    <property type="entry name" value="HisKA"/>
    <property type="match status" value="1"/>
</dbReference>
<evidence type="ECO:0000256" key="6">
    <source>
        <dbReference type="ARBA" id="ARBA00022840"/>
    </source>
</evidence>
<dbReference type="InterPro" id="IPR036097">
    <property type="entry name" value="HisK_dim/P_sf"/>
</dbReference>
<keyword evidence="6" id="KW-0067">ATP-binding</keyword>
<feature type="domain" description="Signal transduction histidine kinase dimerisation/phosphoacceptor" evidence="8">
    <location>
        <begin position="157"/>
        <end position="221"/>
    </location>
</feature>
<dbReference type="HOGENOM" id="CLU_854798_0_0_7"/>
<keyword evidence="10" id="KW-1185">Reference proteome</keyword>
<organism evidence="9 10">
    <name type="scientific">Stigmatella aurantiaca (strain DW4/3-1)</name>
    <dbReference type="NCBI Taxonomy" id="378806"/>
    <lineage>
        <taxon>Bacteria</taxon>
        <taxon>Pseudomonadati</taxon>
        <taxon>Myxococcota</taxon>
        <taxon>Myxococcia</taxon>
        <taxon>Myxococcales</taxon>
        <taxon>Cystobacterineae</taxon>
        <taxon>Archangiaceae</taxon>
        <taxon>Stigmatella</taxon>
    </lineage>
</organism>
<dbReference type="Proteomes" id="UP000001351">
    <property type="component" value="Chromosome"/>
</dbReference>
<accession>E3G011</accession>
<dbReference type="EMBL" id="CP002271">
    <property type="protein sequence ID" value="ADO71214.1"/>
    <property type="molecule type" value="Genomic_DNA"/>
</dbReference>
<protein>
    <recommendedName>
        <fullName evidence="2">histidine kinase</fullName>
        <ecNumber evidence="2">2.7.13.3</ecNumber>
    </recommendedName>
</protein>